<reference evidence="1 2" key="1">
    <citation type="submission" date="2018-08" db="EMBL/GenBank/DDBJ databases">
        <title>A genome reference for cultivated species of the human gut microbiota.</title>
        <authorList>
            <person name="Zou Y."/>
            <person name="Xue W."/>
            <person name="Luo G."/>
        </authorList>
    </citation>
    <scope>NUCLEOTIDE SEQUENCE [LARGE SCALE GENOMIC DNA]</scope>
    <source>
        <strain evidence="1 2">AF22-12AC</strain>
    </source>
</reference>
<name>A0A395V8V4_9FIRM</name>
<sequence length="143" mass="15824">MAFGIAFENGIRYDGRTGGEAHKPRTDRMEKEFKLETAPYSGMAENGMICYKGVVFTCDTENNRICLGDTTDLKKCINIPLAGGGSLRVNRDNLDELSRAIGMFLPEDVKRIMQAIAQDTKVQQMQKELDDEKNSIGNLAAGE</sequence>
<evidence type="ECO:0000313" key="2">
    <source>
        <dbReference type="Proteomes" id="UP000266172"/>
    </source>
</evidence>
<accession>A0A395V8V4</accession>
<protein>
    <submittedName>
        <fullName evidence="1">Uncharacterized protein</fullName>
    </submittedName>
</protein>
<dbReference type="RefSeq" id="WP_118097942.1">
    <property type="nucleotide sequence ID" value="NZ_CAUFGO010000028.1"/>
</dbReference>
<proteinExistence type="predicted"/>
<organism evidence="1 2">
    <name type="scientific">Roseburia hominis</name>
    <dbReference type="NCBI Taxonomy" id="301301"/>
    <lineage>
        <taxon>Bacteria</taxon>
        <taxon>Bacillati</taxon>
        <taxon>Bacillota</taxon>
        <taxon>Clostridia</taxon>
        <taxon>Lachnospirales</taxon>
        <taxon>Lachnospiraceae</taxon>
        <taxon>Roseburia</taxon>
    </lineage>
</organism>
<gene>
    <name evidence="1" type="ORF">DWX93_13255</name>
</gene>
<comment type="caution">
    <text evidence="1">The sequence shown here is derived from an EMBL/GenBank/DDBJ whole genome shotgun (WGS) entry which is preliminary data.</text>
</comment>
<dbReference type="EMBL" id="QRVL01000013">
    <property type="protein sequence ID" value="RGS37999.1"/>
    <property type="molecule type" value="Genomic_DNA"/>
</dbReference>
<dbReference type="AlphaFoldDB" id="A0A395V8V4"/>
<evidence type="ECO:0000313" key="1">
    <source>
        <dbReference type="EMBL" id="RGS37999.1"/>
    </source>
</evidence>
<dbReference type="Proteomes" id="UP000266172">
    <property type="component" value="Unassembled WGS sequence"/>
</dbReference>